<evidence type="ECO:0000259" key="1">
    <source>
        <dbReference type="Pfam" id="PF13115"/>
    </source>
</evidence>
<name>A0A518BRG5_9BACT</name>
<protein>
    <recommendedName>
        <fullName evidence="1">YtkA-like domain-containing protein</fullName>
    </recommendedName>
</protein>
<dbReference type="AlphaFoldDB" id="A0A518BRG5"/>
<feature type="domain" description="YtkA-like" evidence="1">
    <location>
        <begin position="102"/>
        <end position="159"/>
    </location>
</feature>
<reference evidence="2 3" key="1">
    <citation type="submission" date="2019-02" db="EMBL/GenBank/DDBJ databases">
        <title>Deep-cultivation of Planctomycetes and their phenomic and genomic characterization uncovers novel biology.</title>
        <authorList>
            <person name="Wiegand S."/>
            <person name="Jogler M."/>
            <person name="Boedeker C."/>
            <person name="Pinto D."/>
            <person name="Vollmers J."/>
            <person name="Rivas-Marin E."/>
            <person name="Kohn T."/>
            <person name="Peeters S.H."/>
            <person name="Heuer A."/>
            <person name="Rast P."/>
            <person name="Oberbeckmann S."/>
            <person name="Bunk B."/>
            <person name="Jeske O."/>
            <person name="Meyerdierks A."/>
            <person name="Storesund J.E."/>
            <person name="Kallscheuer N."/>
            <person name="Luecker S."/>
            <person name="Lage O.M."/>
            <person name="Pohl T."/>
            <person name="Merkel B.J."/>
            <person name="Hornburger P."/>
            <person name="Mueller R.-W."/>
            <person name="Bruemmer F."/>
            <person name="Labrenz M."/>
            <person name="Spormann A.M."/>
            <person name="Op den Camp H."/>
            <person name="Overmann J."/>
            <person name="Amann R."/>
            <person name="Jetten M.S.M."/>
            <person name="Mascher T."/>
            <person name="Medema M.H."/>
            <person name="Devos D.P."/>
            <person name="Kaster A.-K."/>
            <person name="Ovreas L."/>
            <person name="Rohde M."/>
            <person name="Galperin M.Y."/>
            <person name="Jogler C."/>
        </authorList>
    </citation>
    <scope>NUCLEOTIDE SEQUENCE [LARGE SCALE GENOMIC DNA]</scope>
    <source>
        <strain evidence="2 3">Pla133</strain>
    </source>
</reference>
<dbReference type="PROSITE" id="PS51257">
    <property type="entry name" value="PROKAR_LIPOPROTEIN"/>
    <property type="match status" value="1"/>
</dbReference>
<dbReference type="RefSeq" id="WP_145069570.1">
    <property type="nucleotide sequence ID" value="NZ_CP036287.1"/>
</dbReference>
<gene>
    <name evidence="2" type="ORF">Pla133_46840</name>
</gene>
<accession>A0A518BRG5</accession>
<proteinExistence type="predicted"/>
<dbReference type="InterPro" id="IPR032693">
    <property type="entry name" value="YtkA-like_dom"/>
</dbReference>
<dbReference type="Proteomes" id="UP000316921">
    <property type="component" value="Chromosome"/>
</dbReference>
<dbReference type="EMBL" id="CP036287">
    <property type="protein sequence ID" value="QDU69564.1"/>
    <property type="molecule type" value="Genomic_DNA"/>
</dbReference>
<sequence>MTDFRPLLGVLSIAIVIGCAGPGGGGGAGSAACACEGAECACPGDPCTCGARRPESMPSTGLLTADAEGWHSGLTLDGATRVRWRGVEGETPTNRLFALELELLDGAEPVTGAEVGVSAFMPDHGHGMNYVPQTTELGAGHYRVEGMLLHMPGFWQLHVDVVRGGIASRATFDLDL</sequence>
<dbReference type="Pfam" id="PF13115">
    <property type="entry name" value="YtkA"/>
    <property type="match status" value="1"/>
</dbReference>
<evidence type="ECO:0000313" key="2">
    <source>
        <dbReference type="EMBL" id="QDU69564.1"/>
    </source>
</evidence>
<evidence type="ECO:0000313" key="3">
    <source>
        <dbReference type="Proteomes" id="UP000316921"/>
    </source>
</evidence>
<organism evidence="2 3">
    <name type="scientific">Engelhardtia mirabilis</name>
    <dbReference type="NCBI Taxonomy" id="2528011"/>
    <lineage>
        <taxon>Bacteria</taxon>
        <taxon>Pseudomonadati</taxon>
        <taxon>Planctomycetota</taxon>
        <taxon>Planctomycetia</taxon>
        <taxon>Planctomycetia incertae sedis</taxon>
        <taxon>Engelhardtia</taxon>
    </lineage>
</organism>
<keyword evidence="3" id="KW-1185">Reference proteome</keyword>
<dbReference type="KEGG" id="pbap:Pla133_46840"/>